<evidence type="ECO:0000256" key="2">
    <source>
        <dbReference type="ARBA" id="ARBA00022692"/>
    </source>
</evidence>
<dbReference type="InterPro" id="IPR039808">
    <property type="entry name" value="Cadherin"/>
</dbReference>
<dbReference type="PANTHER" id="PTHR24027:SF422">
    <property type="entry name" value="CADHERIN DOMAIN-CONTAINING PROTEIN"/>
    <property type="match status" value="1"/>
</dbReference>
<dbReference type="PROSITE" id="PS50268">
    <property type="entry name" value="CADHERIN_2"/>
    <property type="match status" value="7"/>
</dbReference>
<dbReference type="InterPro" id="IPR002126">
    <property type="entry name" value="Cadherin-like_dom"/>
</dbReference>
<keyword evidence="4" id="KW-0677">Repeat</keyword>
<keyword evidence="6 10" id="KW-1133">Transmembrane helix</keyword>
<dbReference type="PANTHER" id="PTHR24027">
    <property type="entry name" value="CADHERIN-23"/>
    <property type="match status" value="1"/>
</dbReference>
<evidence type="ECO:0000256" key="6">
    <source>
        <dbReference type="ARBA" id="ARBA00022989"/>
    </source>
</evidence>
<evidence type="ECO:0000256" key="1">
    <source>
        <dbReference type="ARBA" id="ARBA00004167"/>
    </source>
</evidence>
<feature type="transmembrane region" description="Helical" evidence="10">
    <location>
        <begin position="1046"/>
        <end position="1071"/>
    </location>
</feature>
<dbReference type="GO" id="GO:0007156">
    <property type="term" value="P:homophilic cell adhesion via plasma membrane adhesion molecules"/>
    <property type="evidence" value="ECO:0007669"/>
    <property type="project" value="InterPro"/>
</dbReference>
<keyword evidence="3" id="KW-0732">Signal</keyword>
<dbReference type="PRINTS" id="PR00205">
    <property type="entry name" value="CADHERIN"/>
</dbReference>
<evidence type="ECO:0000256" key="5">
    <source>
        <dbReference type="ARBA" id="ARBA00022837"/>
    </source>
</evidence>
<dbReference type="GO" id="GO:0005509">
    <property type="term" value="F:calcium ion binding"/>
    <property type="evidence" value="ECO:0007669"/>
    <property type="project" value="UniProtKB-UniRule"/>
</dbReference>
<evidence type="ECO:0000313" key="13">
    <source>
        <dbReference type="Proteomes" id="UP001497525"/>
    </source>
</evidence>
<sequence>MASVRNNPFFILTLSIFAMSFTLSLNSFAYRTNVPDLNVLENVTVGTVVLENIRSYLGLPSASIVKLGPGSVNQFFRLDSATGQLVSTNPVDLESPVMCQTEKSCCRREINEISNHQLINLASSIALKTAVPSKLAPISSDPLLSSNHIFTGEVQCKLMAFILAKTSADTQLSPITRIFVNIVDLNDNAPVFSSPTVNMNGPMIGNVHKPFHLSFLEGPGGLNKRQDLPTATDADFSFANRVKRYWLEWSLPVSGRTSEPQDRERLGSKLKSFVSVDEPNGLNWAILGPFRLIYLESGRTIALELDSELDREQQKEYRLHLVAEDGGGLRGVIALEIEVIDVNEFPPVFTNGRGVENNLQTGHSPGRIYRKHYTVKESLPIGNEVGRVEAFDEDRPPFGQITYRLGPGSPQTEILKTFSLHPTTGVLTLASELDYEKIKEYRLTIIAEDGGGVDSIQNQLRDSHQNKLTPVSLSSSAIVEVTVTDVNDNAPIIRFEKDDQDVNSSSEHTLIRKYQEVRIKEDVTEGSPIIFFSALDRDMGENGRVTCALGNGTDKFQMRELNGLFDIETLERFDRESVDRYYVRVTCQDHGNPPLQTDRVLVVHVEDVNDLPPSFPIPLYQFHVAENSPSGTRLKPINANYPEALFATDPDLNSTLTYTLEPSKPNHVSGKSTQPLSDLSGSIDHQLFRIDPVSGIITTQGELDREERSRLSFQVCANDGKHSACTDVVVLLDDVNDNRPRFDQDTYVIRVEENQLPHKPLISFKVSDEDSGNTGFYFDFIEDDFKDLPPLRQSSGGNNTELAVQQQTPQPGSLRYHFALRENTLYLRRPLDREVKSNYHFFVEITDVQEQPKVLGSDAGRLGREKYGNLSSRAEIFVDVGDANDNAPVFIFPNSTGPAGNRLSISCHETMGSSVGRLQATDADLGQNASIVFSLIHTPEVDQLFYLDSQSGELFVNTGQLTERCGESTIMVVSADDQGPPESKRSRPSPVERLLIKIEDKPTFAQMIAVEKKQQWHSLVDGADGRATRTSDDNGFVYANLSAKTVLSVVLGGSTVFLICLLILWMILLLYNRSKRRKRLLRVQQMSMSNQRPMISSPRLVTASSTPEKIQFGTMKTESSQCNTLPKCSNYSGGLNELTQSTEKPELVTFHQSPIPITLDYHRCIGSGELIDEHWKPPDRIYGSCRVRLATTNSTTLPRLSPTPSLPNERRSDYSTSGWGAVDCDNYQTCLLDHSKPAKTTLAGAARGKSNFKGKTVFREQESGCPGLTRRRNRKSESTFGRFFPKWILNNIAPQLSTSGVPEGCTSYTPTNIPCILMEGPSEQRNPQNLVDSDFASSRRLPPRPSIKKSKARTGKSTAICEPSSYNSFVDRMSADVEQQGTNLNNQHRPEQYSSKTYHRTSYPFLTPPPIRRDLKKRGICKMKLSGSPLKMLNKNCLQVPRDTENYDTLLGRRVRPCSSIPVLAYSHLDSCPLSGTPAPCFTEHHPIPSAYGQECGDRSTNSPNSLVPDPNYYRCWSKCDPNGTHDSSVHSMGDLLSEDDRIADRVHNCPQCQLMDEHLLHQGCHDENCSILRNLNGGVDHSSLSTNIPNTGDSDFYPLSGNQRQGSYMTVQDMLNSCV</sequence>
<dbReference type="PROSITE" id="PS00232">
    <property type="entry name" value="CADHERIN_1"/>
    <property type="match status" value="4"/>
</dbReference>
<dbReference type="Proteomes" id="UP001497525">
    <property type="component" value="Unassembled WGS sequence"/>
</dbReference>
<dbReference type="InterPro" id="IPR020894">
    <property type="entry name" value="Cadherin_CS"/>
</dbReference>
<keyword evidence="7 10" id="KW-0472">Membrane</keyword>
<dbReference type="GO" id="GO:0016342">
    <property type="term" value="C:catenin complex"/>
    <property type="evidence" value="ECO:0007669"/>
    <property type="project" value="TreeGrafter"/>
</dbReference>
<comment type="caution">
    <text evidence="12">The sequence shown here is derived from an EMBL/GenBank/DDBJ whole genome shotgun (WGS) entry which is preliminary data.</text>
</comment>
<feature type="domain" description="Cadherin" evidence="11">
    <location>
        <begin position="616"/>
        <end position="742"/>
    </location>
</feature>
<dbReference type="GO" id="GO:0016477">
    <property type="term" value="P:cell migration"/>
    <property type="evidence" value="ECO:0007669"/>
    <property type="project" value="TreeGrafter"/>
</dbReference>
<feature type="region of interest" description="Disordered" evidence="9">
    <location>
        <begin position="1320"/>
        <end position="1357"/>
    </location>
</feature>
<keyword evidence="2 10" id="KW-0812">Transmembrane</keyword>
<dbReference type="InterPro" id="IPR015919">
    <property type="entry name" value="Cadherin-like_sf"/>
</dbReference>
<proteinExistence type="predicted"/>
<gene>
    <name evidence="12" type="ORF">CDAUBV1_LOCUS555</name>
</gene>
<keyword evidence="5 8" id="KW-0106">Calcium</keyword>
<protein>
    <recommendedName>
        <fullName evidence="11">Cadherin domain-containing protein</fullName>
    </recommendedName>
</protein>
<name>A0AAV2SWH3_CALDB</name>
<organism evidence="12 13">
    <name type="scientific">Calicophoron daubneyi</name>
    <name type="common">Rumen fluke</name>
    <name type="synonym">Paramphistomum daubneyi</name>
    <dbReference type="NCBI Taxonomy" id="300641"/>
    <lineage>
        <taxon>Eukaryota</taxon>
        <taxon>Metazoa</taxon>
        <taxon>Spiralia</taxon>
        <taxon>Lophotrochozoa</taxon>
        <taxon>Platyhelminthes</taxon>
        <taxon>Trematoda</taxon>
        <taxon>Digenea</taxon>
        <taxon>Plagiorchiida</taxon>
        <taxon>Pronocephalata</taxon>
        <taxon>Paramphistomoidea</taxon>
        <taxon>Paramphistomidae</taxon>
        <taxon>Calicophoron</taxon>
    </lineage>
</organism>
<reference evidence="12" key="1">
    <citation type="submission" date="2024-06" db="EMBL/GenBank/DDBJ databases">
        <authorList>
            <person name="Liu X."/>
            <person name="Lenzi L."/>
            <person name="Haldenby T S."/>
            <person name="Uol C."/>
        </authorList>
    </citation>
    <scope>NUCLEOTIDE SEQUENCE</scope>
</reference>
<evidence type="ECO:0000256" key="9">
    <source>
        <dbReference type="SAM" id="MobiDB-lite"/>
    </source>
</evidence>
<evidence type="ECO:0000256" key="8">
    <source>
        <dbReference type="PROSITE-ProRule" id="PRU00043"/>
    </source>
</evidence>
<feature type="domain" description="Cadherin" evidence="11">
    <location>
        <begin position="63"/>
        <end position="192"/>
    </location>
</feature>
<dbReference type="CDD" id="cd11304">
    <property type="entry name" value="Cadherin_repeat"/>
    <property type="match status" value="7"/>
</dbReference>
<dbReference type="GO" id="GO:0008013">
    <property type="term" value="F:beta-catenin binding"/>
    <property type="evidence" value="ECO:0007669"/>
    <property type="project" value="TreeGrafter"/>
</dbReference>
<evidence type="ECO:0000256" key="4">
    <source>
        <dbReference type="ARBA" id="ARBA00022737"/>
    </source>
</evidence>
<comment type="subcellular location">
    <subcellularLocation>
        <location evidence="1">Membrane</location>
        <topology evidence="1">Single-pass membrane protein</topology>
    </subcellularLocation>
</comment>
<dbReference type="GO" id="GO:0045296">
    <property type="term" value="F:cadherin binding"/>
    <property type="evidence" value="ECO:0007669"/>
    <property type="project" value="TreeGrafter"/>
</dbReference>
<dbReference type="SUPFAM" id="SSF49313">
    <property type="entry name" value="Cadherin-like"/>
    <property type="match status" value="6"/>
</dbReference>
<evidence type="ECO:0000313" key="12">
    <source>
        <dbReference type="EMBL" id="CAL5129507.1"/>
    </source>
</evidence>
<dbReference type="Gene3D" id="2.60.40.60">
    <property type="entry name" value="Cadherins"/>
    <property type="match status" value="7"/>
</dbReference>
<feature type="domain" description="Cadherin" evidence="11">
    <location>
        <begin position="511"/>
        <end position="615"/>
    </location>
</feature>
<evidence type="ECO:0000256" key="7">
    <source>
        <dbReference type="ARBA" id="ARBA00023136"/>
    </source>
</evidence>
<feature type="domain" description="Cadherin" evidence="11">
    <location>
        <begin position="230"/>
        <end position="349"/>
    </location>
</feature>
<evidence type="ECO:0000256" key="3">
    <source>
        <dbReference type="ARBA" id="ARBA00022729"/>
    </source>
</evidence>
<feature type="domain" description="Cadherin" evidence="11">
    <location>
        <begin position="374"/>
        <end position="493"/>
    </location>
</feature>
<evidence type="ECO:0000256" key="10">
    <source>
        <dbReference type="SAM" id="Phobius"/>
    </source>
</evidence>
<dbReference type="Pfam" id="PF00028">
    <property type="entry name" value="Cadherin"/>
    <property type="match status" value="3"/>
</dbReference>
<dbReference type="SMART" id="SM00112">
    <property type="entry name" value="CA"/>
    <property type="match status" value="6"/>
</dbReference>
<accession>A0AAV2SWH3</accession>
<dbReference type="EMBL" id="CAXLJL010000002">
    <property type="protein sequence ID" value="CAL5129507.1"/>
    <property type="molecule type" value="Genomic_DNA"/>
</dbReference>
<feature type="domain" description="Cadherin" evidence="11">
    <location>
        <begin position="743"/>
        <end position="890"/>
    </location>
</feature>
<evidence type="ECO:0000259" key="11">
    <source>
        <dbReference type="PROSITE" id="PS50268"/>
    </source>
</evidence>
<feature type="domain" description="Cadherin" evidence="11">
    <location>
        <begin position="912"/>
        <end position="1004"/>
    </location>
</feature>